<evidence type="ECO:0000313" key="4">
    <source>
        <dbReference type="EMBL" id="MFD1106589.1"/>
    </source>
</evidence>
<proteinExistence type="predicted"/>
<evidence type="ECO:0000313" key="5">
    <source>
        <dbReference type="Proteomes" id="UP001597203"/>
    </source>
</evidence>
<feature type="chain" id="PRO_5045182440" description="LPXTG cell wall anchor domain-containing protein" evidence="3">
    <location>
        <begin position="29"/>
        <end position="332"/>
    </location>
</feature>
<evidence type="ECO:0008006" key="6">
    <source>
        <dbReference type="Google" id="ProtNLM"/>
    </source>
</evidence>
<dbReference type="EMBL" id="JBHTLS010000133">
    <property type="protein sequence ID" value="MFD1106589.1"/>
    <property type="molecule type" value="Genomic_DNA"/>
</dbReference>
<evidence type="ECO:0000256" key="2">
    <source>
        <dbReference type="SAM" id="Phobius"/>
    </source>
</evidence>
<dbReference type="Proteomes" id="UP001597203">
    <property type="component" value="Unassembled WGS sequence"/>
</dbReference>
<feature type="compositionally biased region" description="Low complexity" evidence="1">
    <location>
        <begin position="286"/>
        <end position="299"/>
    </location>
</feature>
<accession>A0ABW3P3M9</accession>
<feature type="region of interest" description="Disordered" evidence="1">
    <location>
        <begin position="34"/>
        <end position="172"/>
    </location>
</feature>
<evidence type="ECO:0000256" key="1">
    <source>
        <dbReference type="SAM" id="MobiDB-lite"/>
    </source>
</evidence>
<keyword evidence="2" id="KW-0812">Transmembrane</keyword>
<gene>
    <name evidence="4" type="ORF">ACFQ24_17125</name>
</gene>
<comment type="caution">
    <text evidence="4">The sequence shown here is derived from an EMBL/GenBank/DDBJ whole genome shotgun (WGS) entry which is preliminary data.</text>
</comment>
<keyword evidence="2" id="KW-1133">Transmembrane helix</keyword>
<feature type="compositionally biased region" description="Low complexity" evidence="1">
    <location>
        <begin position="54"/>
        <end position="76"/>
    </location>
</feature>
<name>A0ABW3P3M9_9SPHN</name>
<feature type="transmembrane region" description="Helical" evidence="2">
    <location>
        <begin position="180"/>
        <end position="201"/>
    </location>
</feature>
<evidence type="ECO:0000256" key="3">
    <source>
        <dbReference type="SAM" id="SignalP"/>
    </source>
</evidence>
<keyword evidence="2" id="KW-0472">Membrane</keyword>
<sequence length="332" mass="33168">MTGNIRTPRPARAAIAAVLALTATPLFAQEALPPTAPTAAAPTPTPVVPPPVANAPTTPAAAAPAAVSQATTGAAPTIEFKPSEPVVQSTPPVEERIAAARAASDAESTPAAAPARRTSARRTAAPRPAAEPSTRSAAPAPAVTKAPAEAGPAAPAVAAAEPPASSPATATPAPAANNDAMLWGIGGGALLLIGIAGAALARRRRRDDVDAVYDEPAVAAEPMPSFAAAAPAVAVARPARTTPVAYSHGDADLDAMVAAPPSAENPFLTRAKRLRRARQLIAQREAAATPMAAPQTTHAEPVASAPVDRSQTVYRFGGQGASSPGFLKPRTR</sequence>
<feature type="signal peptide" evidence="3">
    <location>
        <begin position="1"/>
        <end position="28"/>
    </location>
</feature>
<keyword evidence="3" id="KW-0732">Signal</keyword>
<feature type="compositionally biased region" description="Low complexity" evidence="1">
    <location>
        <begin position="99"/>
        <end position="172"/>
    </location>
</feature>
<organism evidence="4 5">
    <name type="scientific">Sphingobium olei</name>
    <dbReference type="NCBI Taxonomy" id="420955"/>
    <lineage>
        <taxon>Bacteria</taxon>
        <taxon>Pseudomonadati</taxon>
        <taxon>Pseudomonadota</taxon>
        <taxon>Alphaproteobacteria</taxon>
        <taxon>Sphingomonadales</taxon>
        <taxon>Sphingomonadaceae</taxon>
        <taxon>Sphingobium</taxon>
    </lineage>
</organism>
<dbReference type="RefSeq" id="WP_380913412.1">
    <property type="nucleotide sequence ID" value="NZ_JBHTLS010000133.1"/>
</dbReference>
<feature type="region of interest" description="Disordered" evidence="1">
    <location>
        <begin position="286"/>
        <end position="332"/>
    </location>
</feature>
<keyword evidence="5" id="KW-1185">Reference proteome</keyword>
<reference evidence="5" key="1">
    <citation type="journal article" date="2019" name="Int. J. Syst. Evol. Microbiol.">
        <title>The Global Catalogue of Microorganisms (GCM) 10K type strain sequencing project: providing services to taxonomists for standard genome sequencing and annotation.</title>
        <authorList>
            <consortium name="The Broad Institute Genomics Platform"/>
            <consortium name="The Broad Institute Genome Sequencing Center for Infectious Disease"/>
            <person name="Wu L."/>
            <person name="Ma J."/>
        </authorList>
    </citation>
    <scope>NUCLEOTIDE SEQUENCE [LARGE SCALE GENOMIC DNA]</scope>
    <source>
        <strain evidence="5">CCUG 54329</strain>
    </source>
</reference>
<feature type="compositionally biased region" description="Pro residues" evidence="1">
    <location>
        <begin position="43"/>
        <end position="53"/>
    </location>
</feature>
<protein>
    <recommendedName>
        <fullName evidence="6">LPXTG cell wall anchor domain-containing protein</fullName>
    </recommendedName>
</protein>